<reference evidence="5" key="1">
    <citation type="journal article" date="2015" name="Nature">
        <title>Complex archaea that bridge the gap between prokaryotes and eukaryotes.</title>
        <authorList>
            <person name="Spang A."/>
            <person name="Saw J.H."/>
            <person name="Jorgensen S.L."/>
            <person name="Zaremba-Niedzwiedzka K."/>
            <person name="Martijn J."/>
            <person name="Lind A.E."/>
            <person name="van Eijk R."/>
            <person name="Schleper C."/>
            <person name="Guy L."/>
            <person name="Ettema T.J."/>
        </authorList>
    </citation>
    <scope>NUCLEOTIDE SEQUENCE</scope>
</reference>
<dbReference type="Gene3D" id="2.30.30.90">
    <property type="match status" value="1"/>
</dbReference>
<dbReference type="Gene3D" id="1.10.10.10">
    <property type="entry name" value="Winged helix-like DNA-binding domain superfamily/Winged helix DNA-binding domain"/>
    <property type="match status" value="1"/>
</dbReference>
<feature type="domain" description="Ferrous iron transporter FeoA-like" evidence="4">
    <location>
        <begin position="143"/>
        <end position="213"/>
    </location>
</feature>
<dbReference type="EMBL" id="LAZR01023231">
    <property type="protein sequence ID" value="KKL79220.1"/>
    <property type="molecule type" value="Genomic_DNA"/>
</dbReference>
<dbReference type="InterPro" id="IPR007167">
    <property type="entry name" value="Fe-transptr_FeoA-like"/>
</dbReference>
<comment type="subunit">
    <text evidence="2">Homodimer.</text>
</comment>
<dbReference type="SUPFAM" id="SSF50037">
    <property type="entry name" value="C-terminal domain of transcriptional repressors"/>
    <property type="match status" value="1"/>
</dbReference>
<protein>
    <recommendedName>
        <fullName evidence="4">Ferrous iron transporter FeoA-like domain-containing protein</fullName>
    </recommendedName>
</protein>
<dbReference type="InterPro" id="IPR050536">
    <property type="entry name" value="DtxR_MntR_Metal-Reg"/>
</dbReference>
<dbReference type="InterPro" id="IPR036421">
    <property type="entry name" value="Fe_dep_repressor_sf"/>
</dbReference>
<dbReference type="GO" id="GO:0046983">
    <property type="term" value="F:protein dimerization activity"/>
    <property type="evidence" value="ECO:0007669"/>
    <property type="project" value="InterPro"/>
</dbReference>
<dbReference type="AlphaFoldDB" id="A0A0F9HBZ8"/>
<dbReference type="Pfam" id="PF02742">
    <property type="entry name" value="Fe_dep_repr_C"/>
    <property type="match status" value="1"/>
</dbReference>
<dbReference type="PANTHER" id="PTHR33238:SF11">
    <property type="entry name" value="TRANSCRIPTIONAL REGULATOR MNTR"/>
    <property type="match status" value="1"/>
</dbReference>
<sequence length="215" mass="24305">MKLSDGAEEILETLWVSTDEEKEKVYLGDLKVARDDPPLKELLNLGYIVISGNEIQLAEKGRGEAKGIVRRHRLAERSLVDVLDLKKEMVNEAACKFEHLLYKEVEESVCTLLGHPKVCPHGKRISRGRCCGKINHTISPVVSSLIELDAGQRGKIVYLHDKSDKELQKLMAMGILPGMPIQIIQKFPSYLLQIGQTQVAMDEEMAKDVYIRRER</sequence>
<evidence type="ECO:0000256" key="3">
    <source>
        <dbReference type="ARBA" id="ARBA00023004"/>
    </source>
</evidence>
<evidence type="ECO:0000256" key="2">
    <source>
        <dbReference type="ARBA" id="ARBA00011738"/>
    </source>
</evidence>
<dbReference type="Pfam" id="PF04023">
    <property type="entry name" value="FeoA"/>
    <property type="match status" value="1"/>
</dbReference>
<gene>
    <name evidence="5" type="ORF">LCGC14_2017000</name>
</gene>
<organism evidence="5">
    <name type="scientific">marine sediment metagenome</name>
    <dbReference type="NCBI Taxonomy" id="412755"/>
    <lineage>
        <taxon>unclassified sequences</taxon>
        <taxon>metagenomes</taxon>
        <taxon>ecological metagenomes</taxon>
    </lineage>
</organism>
<evidence type="ECO:0000313" key="5">
    <source>
        <dbReference type="EMBL" id="KKL79220.1"/>
    </source>
</evidence>
<evidence type="ECO:0000256" key="1">
    <source>
        <dbReference type="ARBA" id="ARBA00004496"/>
    </source>
</evidence>
<dbReference type="InterPro" id="IPR038157">
    <property type="entry name" value="FeoA_core_dom"/>
</dbReference>
<dbReference type="SMART" id="SM00899">
    <property type="entry name" value="FeoA"/>
    <property type="match status" value="1"/>
</dbReference>
<comment type="caution">
    <text evidence="5">The sequence shown here is derived from an EMBL/GenBank/DDBJ whole genome shotgun (WGS) entry which is preliminary data.</text>
</comment>
<dbReference type="PANTHER" id="PTHR33238">
    <property type="entry name" value="IRON (METAL) DEPENDENT REPRESSOR, DTXR FAMILY"/>
    <property type="match status" value="1"/>
</dbReference>
<dbReference type="InterPro" id="IPR022689">
    <property type="entry name" value="Iron_dep_repressor"/>
</dbReference>
<dbReference type="InterPro" id="IPR001367">
    <property type="entry name" value="Fe_dep_repressor"/>
</dbReference>
<dbReference type="GO" id="GO:0003700">
    <property type="term" value="F:DNA-binding transcription factor activity"/>
    <property type="evidence" value="ECO:0007669"/>
    <property type="project" value="InterPro"/>
</dbReference>
<keyword evidence="3" id="KW-0408">Iron</keyword>
<dbReference type="GO" id="GO:0046914">
    <property type="term" value="F:transition metal ion binding"/>
    <property type="evidence" value="ECO:0007669"/>
    <property type="project" value="InterPro"/>
</dbReference>
<dbReference type="InterPro" id="IPR036388">
    <property type="entry name" value="WH-like_DNA-bd_sf"/>
</dbReference>
<name>A0A0F9HBZ8_9ZZZZ</name>
<accession>A0A0F9HBZ8</accession>
<dbReference type="SUPFAM" id="SSF47979">
    <property type="entry name" value="Iron-dependent repressor protein, dimerization domain"/>
    <property type="match status" value="1"/>
</dbReference>
<evidence type="ECO:0000259" key="4">
    <source>
        <dbReference type="SMART" id="SM00899"/>
    </source>
</evidence>
<dbReference type="SMART" id="SM00529">
    <property type="entry name" value="HTH_DTXR"/>
    <property type="match status" value="1"/>
</dbReference>
<dbReference type="InterPro" id="IPR008988">
    <property type="entry name" value="Transcriptional_repressor_C"/>
</dbReference>
<dbReference type="GO" id="GO:0005737">
    <property type="term" value="C:cytoplasm"/>
    <property type="evidence" value="ECO:0007669"/>
    <property type="project" value="UniProtKB-SubCell"/>
</dbReference>
<proteinExistence type="predicted"/>
<comment type="subcellular location">
    <subcellularLocation>
        <location evidence="1">Cytoplasm</location>
    </subcellularLocation>
</comment>